<name>A0ABQ6N4V4_9STRA</name>
<comment type="caution">
    <text evidence="5">Lacks conserved residue(s) required for the propagation of feature annotation.</text>
</comment>
<organism evidence="9 10">
    <name type="scientific">Tetraparma gracilis</name>
    <dbReference type="NCBI Taxonomy" id="2962635"/>
    <lineage>
        <taxon>Eukaryota</taxon>
        <taxon>Sar</taxon>
        <taxon>Stramenopiles</taxon>
        <taxon>Ochrophyta</taxon>
        <taxon>Bolidophyceae</taxon>
        <taxon>Parmales</taxon>
        <taxon>Triparmaceae</taxon>
        <taxon>Tetraparma</taxon>
    </lineage>
</organism>
<feature type="region of interest" description="Disordered" evidence="7">
    <location>
        <begin position="61"/>
        <end position="81"/>
    </location>
</feature>
<dbReference type="PANTHER" id="PTHR47970:SF12">
    <property type="entry name" value="KINESIN FAMILY MEMBER 11"/>
    <property type="match status" value="1"/>
</dbReference>
<feature type="compositionally biased region" description="Acidic residues" evidence="7">
    <location>
        <begin position="423"/>
        <end position="444"/>
    </location>
</feature>
<feature type="region of interest" description="Disordered" evidence="7">
    <location>
        <begin position="228"/>
        <end position="247"/>
    </location>
</feature>
<dbReference type="EMBL" id="BRYB01002186">
    <property type="protein sequence ID" value="GMI40905.1"/>
    <property type="molecule type" value="Genomic_DNA"/>
</dbReference>
<evidence type="ECO:0000256" key="6">
    <source>
        <dbReference type="SAM" id="Coils"/>
    </source>
</evidence>
<accession>A0ABQ6N4V4</accession>
<keyword evidence="3" id="KW-0505">Motor protein</keyword>
<dbReference type="InterPro" id="IPR036961">
    <property type="entry name" value="Kinesin_motor_dom_sf"/>
</dbReference>
<dbReference type="Gene3D" id="1.20.58.1980">
    <property type="match status" value="1"/>
</dbReference>
<evidence type="ECO:0000256" key="5">
    <source>
        <dbReference type="PROSITE-ProRule" id="PRU00283"/>
    </source>
</evidence>
<feature type="compositionally biased region" description="Pro residues" evidence="7">
    <location>
        <begin position="445"/>
        <end position="457"/>
    </location>
</feature>
<feature type="coiled-coil region" evidence="6">
    <location>
        <begin position="854"/>
        <end position="916"/>
    </location>
</feature>
<evidence type="ECO:0000256" key="7">
    <source>
        <dbReference type="SAM" id="MobiDB-lite"/>
    </source>
</evidence>
<evidence type="ECO:0000313" key="9">
    <source>
        <dbReference type="EMBL" id="GMI40905.1"/>
    </source>
</evidence>
<feature type="domain" description="Kinesin motor" evidence="8">
    <location>
        <begin position="89"/>
        <end position="280"/>
    </location>
</feature>
<dbReference type="InterPro" id="IPR047149">
    <property type="entry name" value="KIF11-like"/>
</dbReference>
<gene>
    <name evidence="9" type="ORF">TeGR_g10532</name>
</gene>
<dbReference type="Gene3D" id="3.40.850.10">
    <property type="entry name" value="Kinesin motor domain"/>
    <property type="match status" value="1"/>
</dbReference>
<evidence type="ECO:0000256" key="4">
    <source>
        <dbReference type="ARBA" id="ARBA00023212"/>
    </source>
</evidence>
<feature type="coiled-coil region" evidence="6">
    <location>
        <begin position="538"/>
        <end position="572"/>
    </location>
</feature>
<feature type="region of interest" description="Disordered" evidence="7">
    <location>
        <begin position="406"/>
        <end position="462"/>
    </location>
</feature>
<evidence type="ECO:0000256" key="1">
    <source>
        <dbReference type="ARBA" id="ARBA00004245"/>
    </source>
</evidence>
<evidence type="ECO:0000256" key="2">
    <source>
        <dbReference type="ARBA" id="ARBA00022490"/>
    </source>
</evidence>
<dbReference type="PROSITE" id="PS50067">
    <property type="entry name" value="KINESIN_MOTOR_2"/>
    <property type="match status" value="1"/>
</dbReference>
<comment type="subcellular location">
    <subcellularLocation>
        <location evidence="1">Cytoplasm</location>
        <location evidence="1">Cytoskeleton</location>
    </subcellularLocation>
</comment>
<keyword evidence="10" id="KW-1185">Reference proteome</keyword>
<reference evidence="9 10" key="1">
    <citation type="journal article" date="2023" name="Commun. Biol.">
        <title>Genome analysis of Parmales, the sister group of diatoms, reveals the evolutionary specialization of diatoms from phago-mixotrophs to photoautotrophs.</title>
        <authorList>
            <person name="Ban H."/>
            <person name="Sato S."/>
            <person name="Yoshikawa S."/>
            <person name="Yamada K."/>
            <person name="Nakamura Y."/>
            <person name="Ichinomiya M."/>
            <person name="Sato N."/>
            <person name="Blanc-Mathieu R."/>
            <person name="Endo H."/>
            <person name="Kuwata A."/>
            <person name="Ogata H."/>
        </authorList>
    </citation>
    <scope>NUCLEOTIDE SEQUENCE [LARGE SCALE GENOMIC DNA]</scope>
</reference>
<comment type="similarity">
    <text evidence="5">Belongs to the TRAFAC class myosin-kinesin ATPase superfamily. Kinesin family.</text>
</comment>
<feature type="compositionally biased region" description="Low complexity" evidence="7">
    <location>
        <begin position="65"/>
        <end position="77"/>
    </location>
</feature>
<sequence>MPSKPVTMDQYLHEDLKMLNTHKPVTTGILGQTQQTAATTGLLAQRKRMASERTAMARRMKEVLPSTSSSTATPSTTLHQHRQLIQPSTVTTCVRISPSPDGSVIVIPSNRTITVVDPNSIPRTAKRFTVSTILGPSPTQADVHAAVGVDMISNVLERDASSTLFSFGEASSANSYACFGPMESDDPSTLGLVPRVCIHLLANVEDTEATSIDVSFMYVEDNKVYDLLSPHDDDEQQQPPPPLKVRENPEMGVYVERLSSYPMVEPSDVQYYVEAGLAARERIATPAQMGFTIFSVVVGGLRRIQLVDMGESKGSNSKAYSALARSLRTHSNYRDDMVTWILKDGLRESGASVVLLANVEDGEANHSRTVQSLGFAARIGGGEEGTVFAGSEADGGDQLRSMLADPRQRMAKQQKEVSTEAALDLDDTLEEEEEESHQEDEEELPPTPRDPPAPFSPESPNTAFQADKELLKTALDEVDNLRELLESQTREMSSAMNARDTELKSLAEQLEKDQQDLRTTLSTLEVCKGKLEMATLNETSAQDELHEVSLAKKNLEEDLKNAQVEIHSLHTIKDRLELDLRLSVEEKKGLGEKIKSIAAEVATKADAAKEIGILTGKVKGLEAEKEALVTEVANLRVVSEGHRSQAEGRLRMLSQRQSSLQLQQLQLSNVQSNAQSNVQVPLLEGDNRAPAPAHRAGAGVAETDLAIALETERGLRLKAEEHAATVTARGRATIAANESDIDRLRAQNEDLRRSLDATEQENRRKAKREAEKARKLSEELERAQEAATSKERLAASFKSGQRELQDRIKNKDIALSVLSGEFGHLKENNEKEIESLWGVVDKLDKLDGAKEKELKEMQVERDQARSELERFIRETSDMRKDMGELKVRLKKEEEKLGRSEMEKAKLKRELKDIDTQLLTALETEGIDLFAVKDASRDKENSFVVNNN</sequence>
<protein>
    <recommendedName>
        <fullName evidence="8">Kinesin motor domain-containing protein</fullName>
    </recommendedName>
</protein>
<dbReference type="InterPro" id="IPR027417">
    <property type="entry name" value="P-loop_NTPase"/>
</dbReference>
<dbReference type="Proteomes" id="UP001165060">
    <property type="component" value="Unassembled WGS sequence"/>
</dbReference>
<feature type="region of interest" description="Disordered" evidence="7">
    <location>
        <begin position="745"/>
        <end position="800"/>
    </location>
</feature>
<feature type="compositionally biased region" description="Basic and acidic residues" evidence="7">
    <location>
        <begin position="745"/>
        <end position="793"/>
    </location>
</feature>
<keyword evidence="4" id="KW-0206">Cytoskeleton</keyword>
<keyword evidence="2" id="KW-0963">Cytoplasm</keyword>
<dbReference type="PANTHER" id="PTHR47970">
    <property type="entry name" value="KINESIN-LIKE PROTEIN KIF11"/>
    <property type="match status" value="1"/>
</dbReference>
<feature type="coiled-coil region" evidence="6">
    <location>
        <begin position="468"/>
        <end position="498"/>
    </location>
</feature>
<dbReference type="SUPFAM" id="SSF52540">
    <property type="entry name" value="P-loop containing nucleoside triphosphate hydrolases"/>
    <property type="match status" value="1"/>
</dbReference>
<keyword evidence="6" id="KW-0175">Coiled coil</keyword>
<evidence type="ECO:0000256" key="3">
    <source>
        <dbReference type="ARBA" id="ARBA00023175"/>
    </source>
</evidence>
<dbReference type="Pfam" id="PF00225">
    <property type="entry name" value="Kinesin"/>
    <property type="match status" value="1"/>
</dbReference>
<comment type="caution">
    <text evidence="9">The sequence shown here is derived from an EMBL/GenBank/DDBJ whole genome shotgun (WGS) entry which is preliminary data.</text>
</comment>
<proteinExistence type="inferred from homology"/>
<evidence type="ECO:0000313" key="10">
    <source>
        <dbReference type="Proteomes" id="UP001165060"/>
    </source>
</evidence>
<evidence type="ECO:0000259" key="8">
    <source>
        <dbReference type="PROSITE" id="PS50067"/>
    </source>
</evidence>
<dbReference type="SMART" id="SM00129">
    <property type="entry name" value="KISc"/>
    <property type="match status" value="1"/>
</dbReference>
<dbReference type="InterPro" id="IPR001752">
    <property type="entry name" value="Kinesin_motor_dom"/>
</dbReference>